<dbReference type="EC" id="1.8.1.9" evidence="7"/>
<keyword evidence="3 7" id="KW-0274">FAD</keyword>
<organism evidence="10 11">
    <name type="scientific">Candidatus Erwinia haradaeae</name>
    <dbReference type="NCBI Taxonomy" id="1922217"/>
    <lineage>
        <taxon>Bacteria</taxon>
        <taxon>Pseudomonadati</taxon>
        <taxon>Pseudomonadota</taxon>
        <taxon>Gammaproteobacteria</taxon>
        <taxon>Enterobacterales</taxon>
        <taxon>Erwiniaceae</taxon>
        <taxon>Erwinia</taxon>
    </lineage>
</organism>
<dbReference type="SUPFAM" id="SSF51905">
    <property type="entry name" value="FAD/NAD(P)-binding domain"/>
    <property type="match status" value="1"/>
</dbReference>
<keyword evidence="8" id="KW-0521">NADP</keyword>
<reference evidence="10 11" key="1">
    <citation type="submission" date="2019-02" db="EMBL/GenBank/DDBJ databases">
        <authorList>
            <person name="Manzano-Marin A."/>
            <person name="Manzano-Marin A."/>
        </authorList>
    </citation>
    <scope>NUCLEOTIDE SEQUENCE [LARGE SCALE GENOMIC DNA]</scope>
    <source>
        <strain evidence="10 11">ErCicuneomaculata</strain>
    </source>
</reference>
<dbReference type="PRINTS" id="PR00469">
    <property type="entry name" value="PNDRDTASEII"/>
</dbReference>
<protein>
    <recommendedName>
        <fullName evidence="7">Thioredoxin reductase</fullName>
        <ecNumber evidence="7">1.8.1.9</ecNumber>
    </recommendedName>
</protein>
<feature type="domain" description="FAD/NAD(P)-binding" evidence="9">
    <location>
        <begin position="8"/>
        <end position="302"/>
    </location>
</feature>
<keyword evidence="6 7" id="KW-0676">Redox-active center</keyword>
<dbReference type="GO" id="GO:0004791">
    <property type="term" value="F:thioredoxin-disulfide reductase (NADPH) activity"/>
    <property type="evidence" value="ECO:0007669"/>
    <property type="project" value="UniProtKB-UniRule"/>
</dbReference>
<dbReference type="GO" id="GO:0005737">
    <property type="term" value="C:cytoplasm"/>
    <property type="evidence" value="ECO:0007669"/>
    <property type="project" value="InterPro"/>
</dbReference>
<dbReference type="Gene3D" id="3.50.50.60">
    <property type="entry name" value="FAD/NAD(P)-binding domain"/>
    <property type="match status" value="2"/>
</dbReference>
<evidence type="ECO:0000256" key="1">
    <source>
        <dbReference type="ARBA" id="ARBA00009333"/>
    </source>
</evidence>
<evidence type="ECO:0000256" key="5">
    <source>
        <dbReference type="ARBA" id="ARBA00023157"/>
    </source>
</evidence>
<name>A0A451D292_9GAMM</name>
<evidence type="ECO:0000256" key="3">
    <source>
        <dbReference type="ARBA" id="ARBA00022827"/>
    </source>
</evidence>
<keyword evidence="2 7" id="KW-0285">Flavoprotein</keyword>
<dbReference type="Proteomes" id="UP000294412">
    <property type="component" value="Chromosome"/>
</dbReference>
<dbReference type="InterPro" id="IPR023753">
    <property type="entry name" value="FAD/NAD-binding_dom"/>
</dbReference>
<sequence length="317" mass="34767">MHQAKHSKVLILGSGPAGYTAAIYAARANLYPILVTGWEQGGQLTTTTDIENWPGAACHLTGPDLMKRMHEHALKFHTEIIYDHIIKVNLKDKPFSLMSDQNQYTADSLIIATGASARYIGLPSEEEFKGRGVSSCAVCDGFLYRNEKVAVIGGGNTAVEEALYLSNIASEVHLIHRRSTFRAENILIDRLYQKINNKKIIFHANYTLDLVLGDQNGVNALQLRSTKTFSTKKLIISGLFIAIGHTPNTKIFNDQLTLNNGYIKVQSGTNGNFTQSSVQGVFAAGDVIDQVYRQAITAAGTGCMAARDAERYLDSRI</sequence>
<proteinExistence type="inferred from homology"/>
<dbReference type="Pfam" id="PF07992">
    <property type="entry name" value="Pyr_redox_2"/>
    <property type="match status" value="1"/>
</dbReference>
<evidence type="ECO:0000313" key="10">
    <source>
        <dbReference type="EMBL" id="VFP79765.1"/>
    </source>
</evidence>
<evidence type="ECO:0000256" key="6">
    <source>
        <dbReference type="ARBA" id="ARBA00023284"/>
    </source>
</evidence>
<evidence type="ECO:0000313" key="11">
    <source>
        <dbReference type="Proteomes" id="UP000294412"/>
    </source>
</evidence>
<dbReference type="InterPro" id="IPR036188">
    <property type="entry name" value="FAD/NAD-bd_sf"/>
</dbReference>
<dbReference type="InterPro" id="IPR008255">
    <property type="entry name" value="Pyr_nucl-diS_OxRdtase_2_AS"/>
</dbReference>
<dbReference type="EMBL" id="LR217703">
    <property type="protein sequence ID" value="VFP79765.1"/>
    <property type="molecule type" value="Genomic_DNA"/>
</dbReference>
<dbReference type="InterPro" id="IPR005982">
    <property type="entry name" value="Thioredox_Rdtase"/>
</dbReference>
<keyword evidence="5" id="KW-1015">Disulfide bond</keyword>
<evidence type="ECO:0000256" key="8">
    <source>
        <dbReference type="RuleBase" id="RU003881"/>
    </source>
</evidence>
<keyword evidence="4 7" id="KW-0560">Oxidoreductase</keyword>
<dbReference type="OrthoDB" id="9806179at2"/>
<comment type="similarity">
    <text evidence="1 7">Belongs to the class-II pyridine nucleotide-disulfide oxidoreductase family.</text>
</comment>
<accession>A0A451D292</accession>
<dbReference type="RefSeq" id="WP_157993526.1">
    <property type="nucleotide sequence ID" value="NZ_LR217703.1"/>
</dbReference>
<comment type="cofactor">
    <cofactor evidence="8">
        <name>FAD</name>
        <dbReference type="ChEBI" id="CHEBI:57692"/>
    </cofactor>
    <text evidence="8">Binds 1 FAD per subunit.</text>
</comment>
<evidence type="ECO:0000259" key="9">
    <source>
        <dbReference type="Pfam" id="PF07992"/>
    </source>
</evidence>
<dbReference type="PRINTS" id="PR00368">
    <property type="entry name" value="FADPNR"/>
</dbReference>
<dbReference type="GO" id="GO:0019430">
    <property type="term" value="P:removal of superoxide radicals"/>
    <property type="evidence" value="ECO:0007669"/>
    <property type="project" value="UniProtKB-UniRule"/>
</dbReference>
<dbReference type="PANTHER" id="PTHR48105">
    <property type="entry name" value="THIOREDOXIN REDUCTASE 1-RELATED-RELATED"/>
    <property type="match status" value="1"/>
</dbReference>
<comment type="catalytic activity">
    <reaction evidence="7">
        <text>[thioredoxin]-dithiol + NADP(+) = [thioredoxin]-disulfide + NADPH + H(+)</text>
        <dbReference type="Rhea" id="RHEA:20345"/>
        <dbReference type="Rhea" id="RHEA-COMP:10698"/>
        <dbReference type="Rhea" id="RHEA-COMP:10700"/>
        <dbReference type="ChEBI" id="CHEBI:15378"/>
        <dbReference type="ChEBI" id="CHEBI:29950"/>
        <dbReference type="ChEBI" id="CHEBI:50058"/>
        <dbReference type="ChEBI" id="CHEBI:57783"/>
        <dbReference type="ChEBI" id="CHEBI:58349"/>
        <dbReference type="EC" id="1.8.1.9"/>
    </reaction>
</comment>
<gene>
    <name evidence="10" type="primary">trxB</name>
    <name evidence="10" type="ORF">ERCICUMA2628_306</name>
</gene>
<dbReference type="NCBIfam" id="TIGR01292">
    <property type="entry name" value="TRX_reduct"/>
    <property type="match status" value="1"/>
</dbReference>
<dbReference type="AlphaFoldDB" id="A0A451D292"/>
<evidence type="ECO:0000256" key="4">
    <source>
        <dbReference type="ARBA" id="ARBA00023002"/>
    </source>
</evidence>
<dbReference type="PROSITE" id="PS00573">
    <property type="entry name" value="PYRIDINE_REDOX_2"/>
    <property type="match status" value="1"/>
</dbReference>
<comment type="subunit">
    <text evidence="7">Homodimer.</text>
</comment>
<evidence type="ECO:0000256" key="7">
    <source>
        <dbReference type="RuleBase" id="RU003880"/>
    </source>
</evidence>
<evidence type="ECO:0000256" key="2">
    <source>
        <dbReference type="ARBA" id="ARBA00022630"/>
    </source>
</evidence>
<dbReference type="InterPro" id="IPR050097">
    <property type="entry name" value="Ferredoxin-NADP_redctase_2"/>
</dbReference>